<keyword evidence="1" id="KW-1133">Transmembrane helix</keyword>
<dbReference type="EMBL" id="CAMXCT020001847">
    <property type="protein sequence ID" value="CAL1146946.1"/>
    <property type="molecule type" value="Genomic_DNA"/>
</dbReference>
<reference evidence="2" key="1">
    <citation type="submission" date="2022-10" db="EMBL/GenBank/DDBJ databases">
        <authorList>
            <person name="Chen Y."/>
            <person name="Dougan E. K."/>
            <person name="Chan C."/>
            <person name="Rhodes N."/>
            <person name="Thang M."/>
        </authorList>
    </citation>
    <scope>NUCLEOTIDE SEQUENCE</scope>
</reference>
<keyword evidence="4" id="KW-1185">Reference proteome</keyword>
<dbReference type="AlphaFoldDB" id="A0A9P1CLF7"/>
<sequence>MRRFSQNAQSDRPTSLTTLKSQLKSQLPLLLQMGQLWSVLSILATSQSAFSGFDGEPSPTNVFKTAAATFDASNTWDFSTSSTFWEVPYVQVVQLSFSNLKDALHVQCKFEGATVRLAFALASPLFPLLVLLCCSVLEVISRGTGIAAALQALTILYIGGASSCADLFVCQDIDGSGESLPKEFAFRKSLPYIECQNSSPVKTLVDVVAYVGTFCYGMVIPLSLLYLYARQHMILKSSRMTVACASQGDNLKVYLYKLRECALAKVPNKDDRFTRCLVASAAAYVAVLFHGRARVWLVDDATYIVVKPVTSTHPTEHAALDVYLLDLLGPEDAQEQAKTLKCRSIAEMLTERVILQDVIHTDRVLLGAKQLLLKYMLCKHLWMEIAQKLVAVALVSSVNSVDSLQFSVGITLTMAATSLMVQPYLQQQVNALQCWCFICLALAALSFKFQCPWSSRAALLFPFALSALQALRPDNVESLAIRIWEDSRGGGKHPCL</sequence>
<keyword evidence="1" id="KW-0812">Transmembrane</keyword>
<feature type="transmembrane region" description="Helical" evidence="1">
    <location>
        <begin position="207"/>
        <end position="229"/>
    </location>
</feature>
<gene>
    <name evidence="2" type="ORF">C1SCF055_LOCUS20305</name>
</gene>
<name>A0A9P1CLF7_9DINO</name>
<reference evidence="3" key="2">
    <citation type="submission" date="2024-04" db="EMBL/GenBank/DDBJ databases">
        <authorList>
            <person name="Chen Y."/>
            <person name="Shah S."/>
            <person name="Dougan E. K."/>
            <person name="Thang M."/>
            <person name="Chan C."/>
        </authorList>
    </citation>
    <scope>NUCLEOTIDE SEQUENCE [LARGE SCALE GENOMIC DNA]</scope>
</reference>
<comment type="caution">
    <text evidence="2">The sequence shown here is derived from an EMBL/GenBank/DDBJ whole genome shotgun (WGS) entry which is preliminary data.</text>
</comment>
<dbReference type="OrthoDB" id="422281at2759"/>
<dbReference type="EMBL" id="CAMXCT010001847">
    <property type="protein sequence ID" value="CAI3993571.1"/>
    <property type="molecule type" value="Genomic_DNA"/>
</dbReference>
<organism evidence="2">
    <name type="scientific">Cladocopium goreaui</name>
    <dbReference type="NCBI Taxonomy" id="2562237"/>
    <lineage>
        <taxon>Eukaryota</taxon>
        <taxon>Sar</taxon>
        <taxon>Alveolata</taxon>
        <taxon>Dinophyceae</taxon>
        <taxon>Suessiales</taxon>
        <taxon>Symbiodiniaceae</taxon>
        <taxon>Cladocopium</taxon>
    </lineage>
</organism>
<feature type="transmembrane region" description="Helical" evidence="1">
    <location>
        <begin position="117"/>
        <end position="140"/>
    </location>
</feature>
<dbReference type="Proteomes" id="UP001152797">
    <property type="component" value="Unassembled WGS sequence"/>
</dbReference>
<protein>
    <submittedName>
        <fullName evidence="2">Uncharacterized protein</fullName>
    </submittedName>
</protein>
<evidence type="ECO:0000313" key="4">
    <source>
        <dbReference type="Proteomes" id="UP001152797"/>
    </source>
</evidence>
<keyword evidence="1" id="KW-0472">Membrane</keyword>
<dbReference type="EMBL" id="CAMXCT030001847">
    <property type="protein sequence ID" value="CAL4780883.1"/>
    <property type="molecule type" value="Genomic_DNA"/>
</dbReference>
<evidence type="ECO:0000256" key="1">
    <source>
        <dbReference type="SAM" id="Phobius"/>
    </source>
</evidence>
<proteinExistence type="predicted"/>
<evidence type="ECO:0000313" key="3">
    <source>
        <dbReference type="EMBL" id="CAL1146946.1"/>
    </source>
</evidence>
<evidence type="ECO:0000313" key="2">
    <source>
        <dbReference type="EMBL" id="CAI3993571.1"/>
    </source>
</evidence>
<accession>A0A9P1CLF7</accession>